<feature type="domain" description="Myotubularin phosphatase" evidence="2">
    <location>
        <begin position="37"/>
        <end position="108"/>
    </location>
</feature>
<evidence type="ECO:0000313" key="4">
    <source>
        <dbReference type="Proteomes" id="UP000314294"/>
    </source>
</evidence>
<dbReference type="InterPro" id="IPR029021">
    <property type="entry name" value="Prot-tyrosine_phosphatase-like"/>
</dbReference>
<keyword evidence="4" id="KW-1185">Reference proteome</keyword>
<dbReference type="OrthoDB" id="271628at2759"/>
<dbReference type="SUPFAM" id="SSF52799">
    <property type="entry name" value="(Phosphotyrosine protein) phosphatases II"/>
    <property type="match status" value="1"/>
</dbReference>
<proteinExistence type="inferred from homology"/>
<protein>
    <submittedName>
        <fullName evidence="3">Myotubularin-related protein 7</fullName>
    </submittedName>
</protein>
<organism evidence="3 4">
    <name type="scientific">Liparis tanakae</name>
    <name type="common">Tanaka's snailfish</name>
    <dbReference type="NCBI Taxonomy" id="230148"/>
    <lineage>
        <taxon>Eukaryota</taxon>
        <taxon>Metazoa</taxon>
        <taxon>Chordata</taxon>
        <taxon>Craniata</taxon>
        <taxon>Vertebrata</taxon>
        <taxon>Euteleostomi</taxon>
        <taxon>Actinopterygii</taxon>
        <taxon>Neopterygii</taxon>
        <taxon>Teleostei</taxon>
        <taxon>Neoteleostei</taxon>
        <taxon>Acanthomorphata</taxon>
        <taxon>Eupercaria</taxon>
        <taxon>Perciformes</taxon>
        <taxon>Cottioidei</taxon>
        <taxon>Cottales</taxon>
        <taxon>Liparidae</taxon>
        <taxon>Liparis</taxon>
    </lineage>
</organism>
<evidence type="ECO:0000256" key="1">
    <source>
        <dbReference type="ARBA" id="ARBA00007471"/>
    </source>
</evidence>
<dbReference type="GO" id="GO:0106018">
    <property type="term" value="F:phosphatidylinositol-3,5-bisphosphate phosphatase activity"/>
    <property type="evidence" value="ECO:0007669"/>
    <property type="project" value="TreeGrafter"/>
</dbReference>
<dbReference type="PROSITE" id="PS51339">
    <property type="entry name" value="PPASE_MYOTUBULARIN"/>
    <property type="match status" value="1"/>
</dbReference>
<comment type="caution">
    <text evidence="3">The sequence shown here is derived from an EMBL/GenBank/DDBJ whole genome shotgun (WGS) entry which is preliminary data.</text>
</comment>
<sequence length="108" mass="12599">MRKLEMSFSPALRLSSRRTGSPLDTSSLTGATTWWATTIHSHVYSCQYGNFIGNNQRERVQLGLRERTHSLWSYLWKNQTDYINPLYRQDHSQTQGLLRPSTAPYCFK</sequence>
<dbReference type="GO" id="GO:0046856">
    <property type="term" value="P:phosphatidylinositol dephosphorylation"/>
    <property type="evidence" value="ECO:0007669"/>
    <property type="project" value="TreeGrafter"/>
</dbReference>
<dbReference type="Proteomes" id="UP000314294">
    <property type="component" value="Unassembled WGS sequence"/>
</dbReference>
<evidence type="ECO:0000313" key="3">
    <source>
        <dbReference type="EMBL" id="TNN47758.1"/>
    </source>
</evidence>
<dbReference type="EMBL" id="SRLO01000726">
    <property type="protein sequence ID" value="TNN47758.1"/>
    <property type="molecule type" value="Genomic_DNA"/>
</dbReference>
<dbReference type="InterPro" id="IPR030564">
    <property type="entry name" value="Myotubularin"/>
</dbReference>
<dbReference type="PANTHER" id="PTHR10807">
    <property type="entry name" value="MYOTUBULARIN-RELATED"/>
    <property type="match status" value="1"/>
</dbReference>
<evidence type="ECO:0000259" key="2">
    <source>
        <dbReference type="PROSITE" id="PS51339"/>
    </source>
</evidence>
<name>A0A4Z2G2G6_9TELE</name>
<reference evidence="3 4" key="1">
    <citation type="submission" date="2019-03" db="EMBL/GenBank/DDBJ databases">
        <title>First draft genome of Liparis tanakae, snailfish: a comprehensive survey of snailfish specific genes.</title>
        <authorList>
            <person name="Kim W."/>
            <person name="Song I."/>
            <person name="Jeong J.-H."/>
            <person name="Kim D."/>
            <person name="Kim S."/>
            <person name="Ryu S."/>
            <person name="Song J.Y."/>
            <person name="Lee S.K."/>
        </authorList>
    </citation>
    <scope>NUCLEOTIDE SEQUENCE [LARGE SCALE GENOMIC DNA]</scope>
    <source>
        <tissue evidence="3">Muscle</tissue>
    </source>
</reference>
<gene>
    <name evidence="3" type="primary">Mtmr7_0</name>
    <name evidence="3" type="ORF">EYF80_042077</name>
</gene>
<dbReference type="PANTHER" id="PTHR10807:SF35">
    <property type="entry name" value="MYOTUBULARIN-RELATED PROTEIN 7"/>
    <property type="match status" value="1"/>
</dbReference>
<dbReference type="GO" id="GO:0005737">
    <property type="term" value="C:cytoplasm"/>
    <property type="evidence" value="ECO:0007669"/>
    <property type="project" value="TreeGrafter"/>
</dbReference>
<dbReference type="GO" id="GO:0004438">
    <property type="term" value="F:phosphatidylinositol-3-phosphate phosphatase activity"/>
    <property type="evidence" value="ECO:0007669"/>
    <property type="project" value="TreeGrafter"/>
</dbReference>
<dbReference type="AlphaFoldDB" id="A0A4Z2G2G6"/>
<accession>A0A4Z2G2G6</accession>
<dbReference type="InterPro" id="IPR010569">
    <property type="entry name" value="Myotubularin-like_Pase_dom"/>
</dbReference>
<comment type="similarity">
    <text evidence="1">Belongs to the protein-tyrosine phosphatase family. Non-receptor class myotubularin subfamily.</text>
</comment>